<feature type="compositionally biased region" description="Basic and acidic residues" evidence="1">
    <location>
        <begin position="1"/>
        <end position="12"/>
    </location>
</feature>
<proteinExistence type="predicted"/>
<dbReference type="RefSeq" id="WP_166026536.1">
    <property type="nucleotide sequence ID" value="NZ_JBEZNA010000058.1"/>
</dbReference>
<sequence length="200" mass="22072">MAQPQRDDDRSPRSSPAPDSPYNLAPRPRDNLVRLPAGHSAEVRPPVSAGNFIGGYFAQDSLEFLCWMAQYFRDDNTSLRVLLWLMGSQDVGGAVCLKQREIADALQLTRPQVSRSIHKLENLGLVFSPRRGHYQLQPAVTLRGGYRAVPKPGRGSGRRVTVPVEQLSLLSDLALDPNVPDEFRALGLPGARLPEKPKEA</sequence>
<comment type="caution">
    <text evidence="3">The sequence shown here is derived from an EMBL/GenBank/DDBJ whole genome shotgun (WGS) entry which is preliminary data.</text>
</comment>
<name>A0ABV3EUI0_9ACTN</name>
<evidence type="ECO:0000313" key="3">
    <source>
        <dbReference type="EMBL" id="MEU9579883.1"/>
    </source>
</evidence>
<feature type="domain" description="HTH marR-type" evidence="2">
    <location>
        <begin position="78"/>
        <end position="127"/>
    </location>
</feature>
<dbReference type="Gene3D" id="1.10.10.10">
    <property type="entry name" value="Winged helix-like DNA-binding domain superfamily/Winged helix DNA-binding domain"/>
    <property type="match status" value="1"/>
</dbReference>
<protein>
    <submittedName>
        <fullName evidence="3">MarR family transcriptional regulator</fullName>
    </submittedName>
</protein>
<evidence type="ECO:0000256" key="1">
    <source>
        <dbReference type="SAM" id="MobiDB-lite"/>
    </source>
</evidence>
<dbReference type="Proteomes" id="UP001551584">
    <property type="component" value="Unassembled WGS sequence"/>
</dbReference>
<dbReference type="InterPro" id="IPR000835">
    <property type="entry name" value="HTH_MarR-typ"/>
</dbReference>
<keyword evidence="4" id="KW-1185">Reference proteome</keyword>
<dbReference type="InterPro" id="IPR036390">
    <property type="entry name" value="WH_DNA-bd_sf"/>
</dbReference>
<evidence type="ECO:0000313" key="4">
    <source>
        <dbReference type="Proteomes" id="UP001551584"/>
    </source>
</evidence>
<organism evidence="3 4">
    <name type="scientific">Streptomyces chilikensis</name>
    <dbReference type="NCBI Taxonomy" id="1194079"/>
    <lineage>
        <taxon>Bacteria</taxon>
        <taxon>Bacillati</taxon>
        <taxon>Actinomycetota</taxon>
        <taxon>Actinomycetes</taxon>
        <taxon>Kitasatosporales</taxon>
        <taxon>Streptomycetaceae</taxon>
        <taxon>Streptomyces</taxon>
    </lineage>
</organism>
<reference evidence="3 4" key="1">
    <citation type="submission" date="2024-06" db="EMBL/GenBank/DDBJ databases">
        <title>The Natural Products Discovery Center: Release of the First 8490 Sequenced Strains for Exploring Actinobacteria Biosynthetic Diversity.</title>
        <authorList>
            <person name="Kalkreuter E."/>
            <person name="Kautsar S.A."/>
            <person name="Yang D."/>
            <person name="Bader C.D."/>
            <person name="Teijaro C.N."/>
            <person name="Fluegel L."/>
            <person name="Davis C.M."/>
            <person name="Simpson J.R."/>
            <person name="Lauterbach L."/>
            <person name="Steele A.D."/>
            <person name="Gui C."/>
            <person name="Meng S."/>
            <person name="Li G."/>
            <person name="Viehrig K."/>
            <person name="Ye F."/>
            <person name="Su P."/>
            <person name="Kiefer A.F."/>
            <person name="Nichols A."/>
            <person name="Cepeda A.J."/>
            <person name="Yan W."/>
            <person name="Fan B."/>
            <person name="Jiang Y."/>
            <person name="Adhikari A."/>
            <person name="Zheng C.-J."/>
            <person name="Schuster L."/>
            <person name="Cowan T.M."/>
            <person name="Smanski M.J."/>
            <person name="Chevrette M.G."/>
            <person name="De Carvalho L.P.S."/>
            <person name="Shen B."/>
        </authorList>
    </citation>
    <scope>NUCLEOTIDE SEQUENCE [LARGE SCALE GENOMIC DNA]</scope>
    <source>
        <strain evidence="3 4">NPDC048117</strain>
    </source>
</reference>
<feature type="region of interest" description="Disordered" evidence="1">
    <location>
        <begin position="1"/>
        <end position="31"/>
    </location>
</feature>
<dbReference type="Pfam" id="PF12802">
    <property type="entry name" value="MarR_2"/>
    <property type="match status" value="1"/>
</dbReference>
<dbReference type="EMBL" id="JBEZNA010000058">
    <property type="protein sequence ID" value="MEU9579883.1"/>
    <property type="molecule type" value="Genomic_DNA"/>
</dbReference>
<dbReference type="InterPro" id="IPR036388">
    <property type="entry name" value="WH-like_DNA-bd_sf"/>
</dbReference>
<dbReference type="SUPFAM" id="SSF46785">
    <property type="entry name" value="Winged helix' DNA-binding domain"/>
    <property type="match status" value="1"/>
</dbReference>
<evidence type="ECO:0000259" key="2">
    <source>
        <dbReference type="Pfam" id="PF12802"/>
    </source>
</evidence>
<gene>
    <name evidence="3" type="ORF">AB0D95_21865</name>
</gene>
<accession>A0ABV3EUI0</accession>